<dbReference type="InParanoid" id="A0A3N4LRJ5"/>
<evidence type="ECO:0000256" key="9">
    <source>
        <dbReference type="ARBA" id="ARBA00023316"/>
    </source>
</evidence>
<evidence type="ECO:0000256" key="2">
    <source>
        <dbReference type="ARBA" id="ARBA00008773"/>
    </source>
</evidence>
<comment type="subcellular location">
    <subcellularLocation>
        <location evidence="1">Secreted</location>
        <location evidence="1">Cell wall</location>
    </subcellularLocation>
</comment>
<evidence type="ECO:0000313" key="11">
    <source>
        <dbReference type="EMBL" id="RPB25440.1"/>
    </source>
</evidence>
<keyword evidence="9" id="KW-0961">Cell wall biogenesis/degradation</keyword>
<evidence type="ECO:0000256" key="1">
    <source>
        <dbReference type="ARBA" id="ARBA00004191"/>
    </source>
</evidence>
<dbReference type="GO" id="GO:0071555">
    <property type="term" value="P:cell wall organization"/>
    <property type="evidence" value="ECO:0007669"/>
    <property type="project" value="UniProtKB-KW"/>
</dbReference>
<evidence type="ECO:0000256" key="7">
    <source>
        <dbReference type="ARBA" id="ARBA00023180"/>
    </source>
</evidence>
<dbReference type="FunCoup" id="A0A3N4LRJ5">
    <property type="interactions" value="87"/>
</dbReference>
<dbReference type="Pfam" id="PF00332">
    <property type="entry name" value="Glyco_hydro_17"/>
    <property type="match status" value="1"/>
</dbReference>
<dbReference type="SUPFAM" id="SSF51445">
    <property type="entry name" value="(Trans)glycosidases"/>
    <property type="match status" value="1"/>
</dbReference>
<keyword evidence="8" id="KW-0326">Glycosidase</keyword>
<evidence type="ECO:0000256" key="3">
    <source>
        <dbReference type="ARBA" id="ARBA00022512"/>
    </source>
</evidence>
<evidence type="ECO:0000313" key="12">
    <source>
        <dbReference type="Proteomes" id="UP000267821"/>
    </source>
</evidence>
<dbReference type="AlphaFoldDB" id="A0A3N4LRJ5"/>
<keyword evidence="12" id="KW-1185">Reference proteome</keyword>
<dbReference type="FunFam" id="3.20.20.80:FF:000111">
    <property type="entry name" value="Soluble cell wall protein"/>
    <property type="match status" value="1"/>
</dbReference>
<keyword evidence="7" id="KW-0325">Glycoprotein</keyword>
<dbReference type="GO" id="GO:0042973">
    <property type="term" value="F:glucan endo-1,3-beta-D-glucosidase activity"/>
    <property type="evidence" value="ECO:0007669"/>
    <property type="project" value="TreeGrafter"/>
</dbReference>
<dbReference type="PANTHER" id="PTHR16631:SF14">
    <property type="entry name" value="FAMILY 17 GLUCOSIDASE SCW10-RELATED"/>
    <property type="match status" value="1"/>
</dbReference>
<dbReference type="GO" id="GO:0005576">
    <property type="term" value="C:extracellular region"/>
    <property type="evidence" value="ECO:0007669"/>
    <property type="project" value="UniProtKB-ARBA"/>
</dbReference>
<accession>A0A3N4LRJ5</accession>
<dbReference type="STRING" id="1051890.A0A3N4LRJ5"/>
<dbReference type="GO" id="GO:0009277">
    <property type="term" value="C:fungal-type cell wall"/>
    <property type="evidence" value="ECO:0007669"/>
    <property type="project" value="TreeGrafter"/>
</dbReference>
<keyword evidence="5" id="KW-0732">Signal</keyword>
<evidence type="ECO:0000256" key="4">
    <source>
        <dbReference type="ARBA" id="ARBA00022525"/>
    </source>
</evidence>
<evidence type="ECO:0000256" key="5">
    <source>
        <dbReference type="ARBA" id="ARBA00022729"/>
    </source>
</evidence>
<dbReference type="OrthoDB" id="941679at2759"/>
<name>A0A3N4LRJ5_9PEZI</name>
<keyword evidence="4" id="KW-0964">Secreted</keyword>
<evidence type="ECO:0000256" key="10">
    <source>
        <dbReference type="RuleBase" id="RU004335"/>
    </source>
</evidence>
<dbReference type="InterPro" id="IPR050732">
    <property type="entry name" value="Beta-glucan_modifiers"/>
</dbReference>
<dbReference type="Proteomes" id="UP000267821">
    <property type="component" value="Unassembled WGS sequence"/>
</dbReference>
<reference evidence="11 12" key="1">
    <citation type="journal article" date="2018" name="Nat. Ecol. Evol.">
        <title>Pezizomycetes genomes reveal the molecular basis of ectomycorrhizal truffle lifestyle.</title>
        <authorList>
            <person name="Murat C."/>
            <person name="Payen T."/>
            <person name="Noel B."/>
            <person name="Kuo A."/>
            <person name="Morin E."/>
            <person name="Chen J."/>
            <person name="Kohler A."/>
            <person name="Krizsan K."/>
            <person name="Balestrini R."/>
            <person name="Da Silva C."/>
            <person name="Montanini B."/>
            <person name="Hainaut M."/>
            <person name="Levati E."/>
            <person name="Barry K.W."/>
            <person name="Belfiori B."/>
            <person name="Cichocki N."/>
            <person name="Clum A."/>
            <person name="Dockter R.B."/>
            <person name="Fauchery L."/>
            <person name="Guy J."/>
            <person name="Iotti M."/>
            <person name="Le Tacon F."/>
            <person name="Lindquist E.A."/>
            <person name="Lipzen A."/>
            <person name="Malagnac F."/>
            <person name="Mello A."/>
            <person name="Molinier V."/>
            <person name="Miyauchi S."/>
            <person name="Poulain J."/>
            <person name="Riccioni C."/>
            <person name="Rubini A."/>
            <person name="Sitrit Y."/>
            <person name="Splivallo R."/>
            <person name="Traeger S."/>
            <person name="Wang M."/>
            <person name="Zifcakova L."/>
            <person name="Wipf D."/>
            <person name="Zambonelli A."/>
            <person name="Paolocci F."/>
            <person name="Nowrousian M."/>
            <person name="Ottonello S."/>
            <person name="Baldrian P."/>
            <person name="Spatafora J.W."/>
            <person name="Henrissat B."/>
            <person name="Nagy L.G."/>
            <person name="Aury J.M."/>
            <person name="Wincker P."/>
            <person name="Grigoriev I.V."/>
            <person name="Bonfante P."/>
            <person name="Martin F.M."/>
        </authorList>
    </citation>
    <scope>NUCLEOTIDE SEQUENCE [LARGE SCALE GENOMIC DNA]</scope>
    <source>
        <strain evidence="11 12">ATCC MYA-4762</strain>
    </source>
</reference>
<dbReference type="GO" id="GO:0009986">
    <property type="term" value="C:cell surface"/>
    <property type="evidence" value="ECO:0007669"/>
    <property type="project" value="TreeGrafter"/>
</dbReference>
<keyword evidence="6 11" id="KW-0378">Hydrolase</keyword>
<dbReference type="PANTHER" id="PTHR16631">
    <property type="entry name" value="GLUCAN 1,3-BETA-GLUCOSIDASE"/>
    <property type="match status" value="1"/>
</dbReference>
<proteinExistence type="inferred from homology"/>
<feature type="non-terminal residue" evidence="11">
    <location>
        <position position="1"/>
    </location>
</feature>
<sequence>GISYSPYTGTPGNTRCKTPAEVGKDIARLRAYSLIRLYGLDCDQVKNVLPHTRKYGMLLMVGIYDVNNMDKQCNMLSSIVNGNWNGIHSVTIGNEFILEGKKTAQQMVDLTKDARAKLRAKGFKGPVASVNVFYEVLQNPLLCQGQDIIAVNCHPFFDGKVLAKNAGEWVANMRKQVSAKCGGKYVMITETGWPTKGSTNGQCAPGKENQLTAVSSISSTCADGVILFTAFNDGWKSPGAFNAEQYWGILS</sequence>
<keyword evidence="3" id="KW-0134">Cell wall</keyword>
<comment type="similarity">
    <text evidence="2 10">Belongs to the glycosyl hydrolase 17 family.</text>
</comment>
<dbReference type="GO" id="GO:0005975">
    <property type="term" value="P:carbohydrate metabolic process"/>
    <property type="evidence" value="ECO:0007669"/>
    <property type="project" value="InterPro"/>
</dbReference>
<dbReference type="EMBL" id="ML121537">
    <property type="protein sequence ID" value="RPB25440.1"/>
    <property type="molecule type" value="Genomic_DNA"/>
</dbReference>
<evidence type="ECO:0000256" key="8">
    <source>
        <dbReference type="ARBA" id="ARBA00023295"/>
    </source>
</evidence>
<dbReference type="InterPro" id="IPR017853">
    <property type="entry name" value="GH"/>
</dbReference>
<evidence type="ECO:0000256" key="6">
    <source>
        <dbReference type="ARBA" id="ARBA00022801"/>
    </source>
</evidence>
<protein>
    <submittedName>
        <fullName evidence="11">Glycosyl hydrolases family 17 protein</fullName>
    </submittedName>
</protein>
<gene>
    <name evidence="11" type="ORF">L211DRAFT_782735</name>
</gene>
<organism evidence="11 12">
    <name type="scientific">Terfezia boudieri ATCC MYA-4762</name>
    <dbReference type="NCBI Taxonomy" id="1051890"/>
    <lineage>
        <taxon>Eukaryota</taxon>
        <taxon>Fungi</taxon>
        <taxon>Dikarya</taxon>
        <taxon>Ascomycota</taxon>
        <taxon>Pezizomycotina</taxon>
        <taxon>Pezizomycetes</taxon>
        <taxon>Pezizales</taxon>
        <taxon>Pezizaceae</taxon>
        <taxon>Terfezia</taxon>
    </lineage>
</organism>
<dbReference type="InterPro" id="IPR000490">
    <property type="entry name" value="Glyco_hydro_17"/>
</dbReference>
<dbReference type="Gene3D" id="3.20.20.80">
    <property type="entry name" value="Glycosidases"/>
    <property type="match status" value="1"/>
</dbReference>